<dbReference type="AlphaFoldDB" id="A0A450TEK7"/>
<dbReference type="EMBL" id="CAADEX010000151">
    <property type="protein sequence ID" value="VFJ65517.1"/>
    <property type="molecule type" value="Genomic_DNA"/>
</dbReference>
<proteinExistence type="predicted"/>
<organism evidence="1">
    <name type="scientific">Candidatus Kentrum sp. DK</name>
    <dbReference type="NCBI Taxonomy" id="2126562"/>
    <lineage>
        <taxon>Bacteria</taxon>
        <taxon>Pseudomonadati</taxon>
        <taxon>Pseudomonadota</taxon>
        <taxon>Gammaproteobacteria</taxon>
        <taxon>Candidatus Kentrum</taxon>
    </lineage>
</organism>
<name>A0A450TEK7_9GAMM</name>
<accession>A0A450TEK7</accession>
<evidence type="ECO:0000313" key="1">
    <source>
        <dbReference type="EMBL" id="VFJ65517.1"/>
    </source>
</evidence>
<sequence length="684" mass="78118">MEGFLAGARTILSKSRRLKEIDELAGEQIHSATASVLNRILQCHLSNRHSIMAIVGDCKLRLRGNEIWFFDESSIELSYLIETYAYEPALLAEFPKLRENMGKEDGHEFQDEWNRQITNRWPHLADRCLKVWKSLCEEHSLHFRFQEAKEFLLAFSPAVNEPSWLEWTLNEFLQKLCSSGGSFTNDEKVHWKLLIQDFKCWSGATAVRLIEGFDEADEPLSFEIIRPVLSPSSQLSASDRICLALLFLMRMQDEFIGMRDRPSEDKTKAFDVRKDEIGAHANGDAILWLFSRLQDLPSHHYNHHAPWKEFGPDEKAIWRAEIVKYVIDQHDARHGLIEYLLWQITGNRFRNDTYSEMEILILALCKREEDLEFLARLQEHPSRLVQVRSVALLARLGQRSEPDPFTPLLDDGVTVSASHQALAVVAGGGTLRFRTWMQDGTVERVIYDGVRRVEKSFCEEYEQEWRLDEEMHLSSLLAKVQGALGNANKVLIALAPHGIGVAPKIDFSFRQIPKREEGASGVGSDSFATDVAFIIRVTDAGRLVTHRAAFVQCKKLSAREDGTWKPSFDIKRDQCDDLIAQTESAFFLFLGPAFVGREVWITPARLVRNLSDLHGTKGTLPHAPTYYASRSFAHWLTYDLFGLWTGDERQEIVEKAKGGKPGYSPRFVVSVVIHRNPTKDEGQY</sequence>
<protein>
    <submittedName>
        <fullName evidence="1">Uncharacterized protein</fullName>
    </submittedName>
</protein>
<reference evidence="1" key="1">
    <citation type="submission" date="2019-02" db="EMBL/GenBank/DDBJ databases">
        <authorList>
            <person name="Gruber-Vodicka R. H."/>
            <person name="Seah K. B. B."/>
        </authorList>
    </citation>
    <scope>NUCLEOTIDE SEQUENCE</scope>
    <source>
        <strain evidence="1">BECK_DK47</strain>
    </source>
</reference>
<gene>
    <name evidence="1" type="ORF">BECKDK2373B_GA0170837_11518</name>
</gene>